<organism evidence="2 3">
    <name type="scientific">Cellulosimicrobium arenosum</name>
    <dbReference type="NCBI Taxonomy" id="2708133"/>
    <lineage>
        <taxon>Bacteria</taxon>
        <taxon>Bacillati</taxon>
        <taxon>Actinomycetota</taxon>
        <taxon>Actinomycetes</taxon>
        <taxon>Micrococcales</taxon>
        <taxon>Promicromonosporaceae</taxon>
        <taxon>Cellulosimicrobium</taxon>
    </lineage>
</organism>
<keyword evidence="1" id="KW-1133">Transmembrane helix</keyword>
<reference evidence="2" key="2">
    <citation type="submission" date="2020-09" db="EMBL/GenBank/DDBJ databases">
        <authorList>
            <person name="Yu Y."/>
        </authorList>
    </citation>
    <scope>NUCLEOTIDE SEQUENCE</scope>
    <source>
        <strain evidence="2">KCTC 49039</strain>
    </source>
</reference>
<feature type="transmembrane region" description="Helical" evidence="1">
    <location>
        <begin position="41"/>
        <end position="70"/>
    </location>
</feature>
<feature type="transmembrane region" description="Helical" evidence="1">
    <location>
        <begin position="145"/>
        <end position="165"/>
    </location>
</feature>
<feature type="transmembrane region" description="Helical" evidence="1">
    <location>
        <begin position="82"/>
        <end position="100"/>
    </location>
</feature>
<reference evidence="2" key="1">
    <citation type="journal article" date="2018" name="Curr. Microbiol.">
        <title>Cellulosimicrobium arenosum sp. nov., Isolated from Marine Sediment Sand.</title>
        <authorList>
            <person name="Oh M."/>
            <person name="Kim J.H."/>
            <person name="Yoon J.H."/>
            <person name="Schumann P."/>
            <person name="Kim W."/>
        </authorList>
    </citation>
    <scope>NUCLEOTIDE SEQUENCE</scope>
    <source>
        <strain evidence="2">KCTC 49039</strain>
    </source>
</reference>
<keyword evidence="3" id="KW-1185">Reference proteome</keyword>
<proteinExistence type="predicted"/>
<dbReference type="RefSeq" id="WP_191828372.1">
    <property type="nucleotide sequence ID" value="NZ_JACYHB010000004.1"/>
</dbReference>
<accession>A0A927G8C8</accession>
<comment type="caution">
    <text evidence="2">The sequence shown here is derived from an EMBL/GenBank/DDBJ whole genome shotgun (WGS) entry which is preliminary data.</text>
</comment>
<dbReference type="AlphaFoldDB" id="A0A927G8C8"/>
<evidence type="ECO:0000256" key="1">
    <source>
        <dbReference type="SAM" id="Phobius"/>
    </source>
</evidence>
<feature type="transmembrane region" description="Helical" evidence="1">
    <location>
        <begin position="112"/>
        <end position="133"/>
    </location>
</feature>
<gene>
    <name evidence="2" type="ORF">IF651_06950</name>
</gene>
<sequence length="182" mass="18363">MHPDQRELEQGGLGGTADDWARVLEAERARECARRQGEERLLVTPVALVTGSRLLGVQVLLAVVGAGLLLGAGTTREPSAGATWALVGLQVVLVLVAVALPQSVARGGRASWTAALHLAAGGVVLAVVDVLVARVAGSGTLSLPGLGAAACSAAAGLGALVSLTSRSARAFVAQRSVPLNRR</sequence>
<keyword evidence="1" id="KW-0812">Transmembrane</keyword>
<evidence type="ECO:0000313" key="2">
    <source>
        <dbReference type="EMBL" id="MBD8078794.1"/>
    </source>
</evidence>
<protein>
    <submittedName>
        <fullName evidence="2">Uncharacterized protein</fullName>
    </submittedName>
</protein>
<name>A0A927G8C8_9MICO</name>
<evidence type="ECO:0000313" key="3">
    <source>
        <dbReference type="Proteomes" id="UP000610846"/>
    </source>
</evidence>
<dbReference type="EMBL" id="JACYHB010000004">
    <property type="protein sequence ID" value="MBD8078794.1"/>
    <property type="molecule type" value="Genomic_DNA"/>
</dbReference>
<dbReference type="Proteomes" id="UP000610846">
    <property type="component" value="Unassembled WGS sequence"/>
</dbReference>
<keyword evidence="1" id="KW-0472">Membrane</keyword>